<dbReference type="AlphaFoldDB" id="A0A5Q4BME9"/>
<evidence type="ECO:0000313" key="3">
    <source>
        <dbReference type="Proteomes" id="UP000326340"/>
    </source>
</evidence>
<protein>
    <submittedName>
        <fullName evidence="2">Uncharacterized protein</fullName>
    </submittedName>
</protein>
<dbReference type="Proteomes" id="UP000326340">
    <property type="component" value="Unassembled WGS sequence"/>
</dbReference>
<gene>
    <name evidence="2" type="ORF">CSHISOI_07504</name>
</gene>
<keyword evidence="3" id="KW-1185">Reference proteome</keyword>
<feature type="compositionally biased region" description="Polar residues" evidence="1">
    <location>
        <begin position="237"/>
        <end position="249"/>
    </location>
</feature>
<comment type="caution">
    <text evidence="2">The sequence shown here is derived from an EMBL/GenBank/DDBJ whole genome shotgun (WGS) entry which is preliminary data.</text>
</comment>
<accession>A0A5Q4BME9</accession>
<evidence type="ECO:0000313" key="2">
    <source>
        <dbReference type="EMBL" id="TQN67951.1"/>
    </source>
</evidence>
<dbReference type="EMBL" id="PUHP01000801">
    <property type="protein sequence ID" value="TQN67951.1"/>
    <property type="molecule type" value="Genomic_DNA"/>
</dbReference>
<evidence type="ECO:0000256" key="1">
    <source>
        <dbReference type="SAM" id="MobiDB-lite"/>
    </source>
</evidence>
<reference evidence="2 3" key="1">
    <citation type="journal article" date="2019" name="Sci. Rep.">
        <title>Colletotrichum shisoi sp. nov., an anthracnose pathogen of Perilla frutescens in Japan: molecular phylogenetic, morphological and genomic evidence.</title>
        <authorList>
            <person name="Gan P."/>
            <person name="Tsushima A."/>
            <person name="Hiroyama R."/>
            <person name="Narusaka M."/>
            <person name="Takano Y."/>
            <person name="Narusaka Y."/>
            <person name="Kawaradani M."/>
            <person name="Damm U."/>
            <person name="Shirasu K."/>
        </authorList>
    </citation>
    <scope>NUCLEOTIDE SEQUENCE [LARGE SCALE GENOMIC DNA]</scope>
    <source>
        <strain evidence="2 3">PG-2018a</strain>
    </source>
</reference>
<proteinExistence type="predicted"/>
<feature type="region of interest" description="Disordered" evidence="1">
    <location>
        <begin position="222"/>
        <end position="249"/>
    </location>
</feature>
<sequence>MKPTSALASPFWHSSHLVNLAVNSLIPVYLTYTGQLPDVPSLVFHSDVADSMPRFVNFTRSCLCDLLNLLPNATFPALHLQQSLGSHTIQPPAFQQLDHLCKTRHPRSSSAYHASSRPTRHTYPESWVTARVLTSISGSADVPGRGDPSSTLPVSILLKTPVPIWSLPMNQPQASESQNTGFQNDNSLISSLQNGLRCFHLRHPSVTTPTHVSWQREMWGGGGGGGGGEHGFPPSVLPTQHSHLPAASSNHPILKRNHVLTQSRTQHVLHHTSS</sequence>
<organism evidence="2 3">
    <name type="scientific">Colletotrichum shisoi</name>
    <dbReference type="NCBI Taxonomy" id="2078593"/>
    <lineage>
        <taxon>Eukaryota</taxon>
        <taxon>Fungi</taxon>
        <taxon>Dikarya</taxon>
        <taxon>Ascomycota</taxon>
        <taxon>Pezizomycotina</taxon>
        <taxon>Sordariomycetes</taxon>
        <taxon>Hypocreomycetidae</taxon>
        <taxon>Glomerellales</taxon>
        <taxon>Glomerellaceae</taxon>
        <taxon>Colletotrichum</taxon>
        <taxon>Colletotrichum destructivum species complex</taxon>
    </lineage>
</organism>
<name>A0A5Q4BME9_9PEZI</name>